<dbReference type="PIRSF" id="PIRSF020680">
    <property type="entry name" value="PhnH"/>
    <property type="match status" value="1"/>
</dbReference>
<keyword evidence="2" id="KW-1185">Reference proteome</keyword>
<dbReference type="InterPro" id="IPR038058">
    <property type="entry name" value="PhnH-like_sp"/>
</dbReference>
<sequence>MDMQPISGGFADAPRQSALAFRAIIDVMSRPGKLATLQGATPPASLSVAAGTVILTLADANTGIYLAGDLDSPALRQWIAFHTGAPITTADCADLAIGTWADLHPLDRYRTGTVEYPDRAATLIVELGETPAPNASLTGPGIKDRIAAFVPGARPTSFPLGLDLILTAGAQVSALPRSTQVEFA</sequence>
<dbReference type="InterPro" id="IPR008772">
    <property type="entry name" value="Phosphonate_metab_PhnH"/>
</dbReference>
<dbReference type="Gene3D" id="3.40.50.11310">
    <property type="entry name" value="Bacterial phosphonate metabolism protein PhnH"/>
    <property type="match status" value="1"/>
</dbReference>
<dbReference type="SUPFAM" id="SSF159709">
    <property type="entry name" value="PhnH-like"/>
    <property type="match status" value="1"/>
</dbReference>
<dbReference type="RefSeq" id="WP_155042183.1">
    <property type="nucleotide sequence ID" value="NZ_JBHGCD010000022.1"/>
</dbReference>
<proteinExistence type="predicted"/>
<gene>
    <name evidence="1" type="primary">phnH</name>
    <name evidence="1" type="ORF">GL300_23880</name>
</gene>
<reference evidence="1 2" key="1">
    <citation type="submission" date="2019-11" db="EMBL/GenBank/DDBJ databases">
        <authorList>
            <person name="Dong K."/>
        </authorList>
    </citation>
    <scope>NUCLEOTIDE SEQUENCE [LARGE SCALE GENOMIC DNA]</scope>
    <source>
        <strain evidence="1 2">NBRC 112902</strain>
    </source>
</reference>
<name>A0A844HQW1_9RHOB</name>
<evidence type="ECO:0000313" key="2">
    <source>
        <dbReference type="Proteomes" id="UP000449846"/>
    </source>
</evidence>
<dbReference type="Proteomes" id="UP000449846">
    <property type="component" value="Unassembled WGS sequence"/>
</dbReference>
<dbReference type="AlphaFoldDB" id="A0A844HQW1"/>
<dbReference type="NCBIfam" id="TIGR03292">
    <property type="entry name" value="PhnH_redo"/>
    <property type="match status" value="1"/>
</dbReference>
<comment type="caution">
    <text evidence="1">The sequence shown here is derived from an EMBL/GenBank/DDBJ whole genome shotgun (WGS) entry which is preliminary data.</text>
</comment>
<dbReference type="GO" id="GO:0016829">
    <property type="term" value="F:lyase activity"/>
    <property type="evidence" value="ECO:0007669"/>
    <property type="project" value="UniProtKB-KW"/>
</dbReference>
<evidence type="ECO:0000313" key="1">
    <source>
        <dbReference type="EMBL" id="MTH62236.1"/>
    </source>
</evidence>
<organism evidence="1 2">
    <name type="scientific">Paracoccus litorisediminis</name>
    <dbReference type="NCBI Taxonomy" id="2006130"/>
    <lineage>
        <taxon>Bacteria</taxon>
        <taxon>Pseudomonadati</taxon>
        <taxon>Pseudomonadota</taxon>
        <taxon>Alphaproteobacteria</taxon>
        <taxon>Rhodobacterales</taxon>
        <taxon>Paracoccaceae</taxon>
        <taxon>Paracoccus</taxon>
    </lineage>
</organism>
<dbReference type="OrthoDB" id="9814509at2"/>
<dbReference type="GO" id="GO:0019634">
    <property type="term" value="P:organic phosphonate metabolic process"/>
    <property type="evidence" value="ECO:0007669"/>
    <property type="project" value="InterPro"/>
</dbReference>
<dbReference type="EMBL" id="WMIG01000028">
    <property type="protein sequence ID" value="MTH62236.1"/>
    <property type="molecule type" value="Genomic_DNA"/>
</dbReference>
<protein>
    <submittedName>
        <fullName evidence="1">Phosphonate C-P lyase system protein PhnH</fullName>
    </submittedName>
</protein>
<keyword evidence="1" id="KW-0456">Lyase</keyword>
<accession>A0A844HQW1</accession>
<dbReference type="Pfam" id="PF05845">
    <property type="entry name" value="PhnH"/>
    <property type="match status" value="1"/>
</dbReference>